<gene>
    <name evidence="1" type="ORF">JIN87_00885</name>
</gene>
<dbReference type="RefSeq" id="WP_200353615.1">
    <property type="nucleotide sequence ID" value="NZ_JAENIL010000002.1"/>
</dbReference>
<evidence type="ECO:0000313" key="2">
    <source>
        <dbReference type="Proteomes" id="UP000617628"/>
    </source>
</evidence>
<proteinExistence type="predicted"/>
<evidence type="ECO:0000313" key="1">
    <source>
        <dbReference type="EMBL" id="MBK1875397.1"/>
    </source>
</evidence>
<accession>A0A934RVX4</accession>
<comment type="caution">
    <text evidence="1">The sequence shown here is derived from an EMBL/GenBank/DDBJ whole genome shotgun (WGS) entry which is preliminary data.</text>
</comment>
<organism evidence="1 2">
    <name type="scientific">Pelagicoccus mobilis</name>
    <dbReference type="NCBI Taxonomy" id="415221"/>
    <lineage>
        <taxon>Bacteria</taxon>
        <taxon>Pseudomonadati</taxon>
        <taxon>Verrucomicrobiota</taxon>
        <taxon>Opitutia</taxon>
        <taxon>Puniceicoccales</taxon>
        <taxon>Pelagicoccaceae</taxon>
        <taxon>Pelagicoccus</taxon>
    </lineage>
</organism>
<keyword evidence="2" id="KW-1185">Reference proteome</keyword>
<evidence type="ECO:0008006" key="3">
    <source>
        <dbReference type="Google" id="ProtNLM"/>
    </source>
</evidence>
<sequence>MASLKPLIMRANRLLGASLVERGLVTIEDLDAANERFLELLSNASGELRLSLLSILLNEKQSLQEMALMEHLVEEEGLGIIDVRNMEVPEELASTCEKSECWATWTVPFDLVEDTRYLATAYYMSPAVRTYWEQKIPGNIVWFAAPLETISDYLETLEAEEAKAAMAAS</sequence>
<dbReference type="AlphaFoldDB" id="A0A934RVX4"/>
<protein>
    <recommendedName>
        <fullName evidence="3">Type II secretion system protein GspE N-terminal domain-containing protein</fullName>
    </recommendedName>
</protein>
<dbReference type="Proteomes" id="UP000617628">
    <property type="component" value="Unassembled WGS sequence"/>
</dbReference>
<dbReference type="EMBL" id="JAENIL010000002">
    <property type="protein sequence ID" value="MBK1875397.1"/>
    <property type="molecule type" value="Genomic_DNA"/>
</dbReference>
<name>A0A934RVX4_9BACT</name>
<dbReference type="InterPro" id="IPR037257">
    <property type="entry name" value="T2SS_E_N_sf"/>
</dbReference>
<dbReference type="SUPFAM" id="SSF160246">
    <property type="entry name" value="EspE N-terminal domain-like"/>
    <property type="match status" value="1"/>
</dbReference>
<reference evidence="1" key="1">
    <citation type="submission" date="2021-01" db="EMBL/GenBank/DDBJ databases">
        <title>Modified the classification status of verrucomicrobia.</title>
        <authorList>
            <person name="Feng X."/>
        </authorList>
    </citation>
    <scope>NUCLEOTIDE SEQUENCE</scope>
    <source>
        <strain evidence="1">KCTC 13126</strain>
    </source>
</reference>